<dbReference type="CDD" id="cd19481">
    <property type="entry name" value="RecA-like_protease"/>
    <property type="match status" value="1"/>
</dbReference>
<dbReference type="Pfam" id="PF00004">
    <property type="entry name" value="AAA"/>
    <property type="match status" value="1"/>
</dbReference>
<comment type="caution">
    <text evidence="3">The sequence shown here is derived from an EMBL/GenBank/DDBJ whole genome shotgun (WGS) entry which is preliminary data.</text>
</comment>
<protein>
    <recommendedName>
        <fullName evidence="2">AAA+ ATPase domain-containing protein</fullName>
    </recommendedName>
</protein>
<dbReference type="SMART" id="SM00382">
    <property type="entry name" value="AAA"/>
    <property type="match status" value="1"/>
</dbReference>
<sequence length="959" mass="108941">MTSKEQSNQERWAPPVKGPMHSQGDFESHSFEFIKHLTISRDQTKRSDFENERLLALGEKPDARFHIQPNPIPAEGQAAGGATQPFKGQSQQEQPGQPGQGLQGSQMTAQGADGTAYNALYNPADMGGPGGILSGRGVPQGLDEKAQNYQMQVMLLEQQNKLRLRIARQQQDTIGSMHERSGGPNGRGGPTGTKGPPFQRVSPQGSSHIVSRDPGQKRNAPHMNNENIESPLPEGTQFVHNVLMNQQMMEPRGVYTQREFPYPGSDWSRVIQRLSELEDENKRLKALEQPSDPPPRLQVFHKIQGNLSTYLTAPSWITSPEEECSLMGHSPVISENRYLDGRPDIAIVVYAHYMEVPWDDVEMFAENDSPPDPKPFRHSIKLLSEKIITAINSLLSKIPRPDGESSDWETSGLMESPFPFWYYYRSSSALCFDHLCDDEKEHLKLLTDWIDYNYDDVFDEANSLASRKLVSRRVFPLLFRPGDVLIQKTGPEAKDIRGLVASSWVCDTRSLDSESDEEASQKKTQTWYLQGWSYEYDGKFHRRDEKVRFDIQSAGRNQEIDITSLSAFPVKFADAEVKHRLKNRGRRFWKCRYRGIVSSTQGPGERFMVDFSTYRRLHPQNYIMSAADGSKYMTDEAMACDKPPEMPDIMVFPSTFTAYNLRTKKWLDIHVDLCEDVQWNAAAFDHLVVEDKTKKLLKALVTNKLRSDQGTDIIEGKGNGLIVLLHGGPGTGKTFTAESIAEMAQKPLFRVTCGDIGTHPEAVEKYLDSVLYLGKLWDCIVLLDEADVFLEERQITDLERNALVAVFLRILEYYEGILILTSNRVGTFDEAFKSRIQLALHYKPLEQYQRAKIWRNFFDHLKDIEQDENTSTKPQDGHGKVDNCSKRGIDFVEIYSAIPQLAAKQLNGRQIRNIITLARQLAHEDTVGMSYSHLQEVIEITSSFDKDLKMLKYQEMQNQ</sequence>
<proteinExistence type="predicted"/>
<dbReference type="AlphaFoldDB" id="A0A1L7U024"/>
<dbReference type="InterPro" id="IPR003593">
    <property type="entry name" value="AAA+_ATPase"/>
</dbReference>
<dbReference type="InterPro" id="IPR003959">
    <property type="entry name" value="ATPase_AAA_core"/>
</dbReference>
<dbReference type="Pfam" id="PF23232">
    <property type="entry name" value="AAA_lid_13"/>
    <property type="match status" value="1"/>
</dbReference>
<name>A0A1L7U024_FUSMA</name>
<accession>A0A1L7U024</accession>
<keyword evidence="4" id="KW-1185">Reference proteome</keyword>
<evidence type="ECO:0000313" key="3">
    <source>
        <dbReference type="EMBL" id="CVL02512.1"/>
    </source>
</evidence>
<dbReference type="InterPro" id="IPR054289">
    <property type="entry name" value="DUF7025"/>
</dbReference>
<gene>
    <name evidence="3" type="ORF">FMAN_00031</name>
</gene>
<dbReference type="Pfam" id="PF22942">
    <property type="entry name" value="DUF7025"/>
    <property type="match status" value="1"/>
</dbReference>
<dbReference type="EMBL" id="FCQH01000013">
    <property type="protein sequence ID" value="CVL02512.1"/>
    <property type="molecule type" value="Genomic_DNA"/>
</dbReference>
<dbReference type="Gene3D" id="3.40.50.300">
    <property type="entry name" value="P-loop containing nucleotide triphosphate hydrolases"/>
    <property type="match status" value="1"/>
</dbReference>
<organism evidence="3 4">
    <name type="scientific">Fusarium mangiferae</name>
    <name type="common">Mango malformation disease fungus</name>
    <dbReference type="NCBI Taxonomy" id="192010"/>
    <lineage>
        <taxon>Eukaryota</taxon>
        <taxon>Fungi</taxon>
        <taxon>Dikarya</taxon>
        <taxon>Ascomycota</taxon>
        <taxon>Pezizomycotina</taxon>
        <taxon>Sordariomycetes</taxon>
        <taxon>Hypocreomycetidae</taxon>
        <taxon>Hypocreales</taxon>
        <taxon>Nectriaceae</taxon>
        <taxon>Fusarium</taxon>
        <taxon>Fusarium fujikuroi species complex</taxon>
    </lineage>
</organism>
<feature type="region of interest" description="Disordered" evidence="1">
    <location>
        <begin position="1"/>
        <end position="27"/>
    </location>
</feature>
<dbReference type="Proteomes" id="UP000184255">
    <property type="component" value="Unassembled WGS sequence"/>
</dbReference>
<dbReference type="GeneID" id="65079304"/>
<dbReference type="InterPro" id="IPR056599">
    <property type="entry name" value="AAA_lid_fung"/>
</dbReference>
<evidence type="ECO:0000256" key="1">
    <source>
        <dbReference type="SAM" id="MobiDB-lite"/>
    </source>
</evidence>
<dbReference type="PANTHER" id="PTHR46411:SF2">
    <property type="entry name" value="AAA+ ATPASE DOMAIN-CONTAINING PROTEIN"/>
    <property type="match status" value="1"/>
</dbReference>
<feature type="domain" description="AAA+ ATPase" evidence="2">
    <location>
        <begin position="719"/>
        <end position="846"/>
    </location>
</feature>
<feature type="region of interest" description="Disordered" evidence="1">
    <location>
        <begin position="58"/>
        <end position="109"/>
    </location>
</feature>
<dbReference type="PANTHER" id="PTHR46411">
    <property type="entry name" value="FAMILY ATPASE, PUTATIVE-RELATED"/>
    <property type="match status" value="1"/>
</dbReference>
<feature type="compositionally biased region" description="Low complexity" evidence="1">
    <location>
        <begin position="88"/>
        <end position="97"/>
    </location>
</feature>
<evidence type="ECO:0000313" key="4">
    <source>
        <dbReference type="Proteomes" id="UP000184255"/>
    </source>
</evidence>
<dbReference type="SUPFAM" id="SSF52540">
    <property type="entry name" value="P-loop containing nucleoside triphosphate hydrolases"/>
    <property type="match status" value="1"/>
</dbReference>
<dbReference type="RefSeq" id="XP_041687573.1">
    <property type="nucleotide sequence ID" value="XM_041821832.1"/>
</dbReference>
<dbReference type="GO" id="GO:0016887">
    <property type="term" value="F:ATP hydrolysis activity"/>
    <property type="evidence" value="ECO:0007669"/>
    <property type="project" value="InterPro"/>
</dbReference>
<dbReference type="GO" id="GO:0005524">
    <property type="term" value="F:ATP binding"/>
    <property type="evidence" value="ECO:0007669"/>
    <property type="project" value="InterPro"/>
</dbReference>
<feature type="compositionally biased region" description="Gly residues" evidence="1">
    <location>
        <begin position="183"/>
        <end position="192"/>
    </location>
</feature>
<feature type="compositionally biased region" description="Polar residues" evidence="1">
    <location>
        <begin position="1"/>
        <end position="10"/>
    </location>
</feature>
<dbReference type="VEuPathDB" id="FungiDB:FMAN_00031"/>
<feature type="region of interest" description="Disordered" evidence="1">
    <location>
        <begin position="173"/>
        <end position="226"/>
    </location>
</feature>
<evidence type="ECO:0000259" key="2">
    <source>
        <dbReference type="SMART" id="SM00382"/>
    </source>
</evidence>
<reference evidence="4" key="1">
    <citation type="journal article" date="2016" name="Genome Biol. Evol.">
        <title>Comparative 'omics' of the Fusarium fujikuroi species complex highlights differences in genetic potential and metabolite synthesis.</title>
        <authorList>
            <person name="Niehaus E.-M."/>
            <person name="Muensterkoetter M."/>
            <person name="Proctor R.H."/>
            <person name="Brown D.W."/>
            <person name="Sharon A."/>
            <person name="Idan Y."/>
            <person name="Oren-Young L."/>
            <person name="Sieber C.M."/>
            <person name="Novak O."/>
            <person name="Pencik A."/>
            <person name="Tarkowska D."/>
            <person name="Hromadova K."/>
            <person name="Freeman S."/>
            <person name="Maymon M."/>
            <person name="Elazar M."/>
            <person name="Youssef S.A."/>
            <person name="El-Shabrawy E.S.M."/>
            <person name="Shalaby A.B.A."/>
            <person name="Houterman P."/>
            <person name="Brock N.L."/>
            <person name="Burkhardt I."/>
            <person name="Tsavkelova E.A."/>
            <person name="Dickschat J.S."/>
            <person name="Galuszka P."/>
            <person name="Gueldener U."/>
            <person name="Tudzynski B."/>
        </authorList>
    </citation>
    <scope>NUCLEOTIDE SEQUENCE [LARGE SCALE GENOMIC DNA]</scope>
    <source>
        <strain evidence="4">MRC7560</strain>
    </source>
</reference>
<dbReference type="InterPro" id="IPR027417">
    <property type="entry name" value="P-loop_NTPase"/>
</dbReference>